<dbReference type="Proteomes" id="UP000243077">
    <property type="component" value="Chromosome"/>
</dbReference>
<reference evidence="2 3" key="1">
    <citation type="submission" date="2018-02" db="EMBL/GenBank/DDBJ databases">
        <title>Complete genome of the streamlined marine actinobacterium Pontimonas salivibrio CL-TW6 adapted to coastal planktonic lifestype.</title>
        <authorList>
            <person name="Cho B.C."/>
            <person name="Hardies S.C."/>
            <person name="Jang G.I."/>
            <person name="Hwang C.Y."/>
        </authorList>
    </citation>
    <scope>NUCLEOTIDE SEQUENCE [LARGE SCALE GENOMIC DNA]</scope>
    <source>
        <strain evidence="2 3">CL-TW6</strain>
    </source>
</reference>
<sequence>MADSPRRPGGSSDNSRNNSRGRPSTGGNSGYRGGPKKPGSPRSSGGAPSGEGGPRDGARNSGGYRGSGGSDRAGGERGGRPDRPDRSNRTDRTDRPNRTDRPERSGRPERTSAPRDGSRTGGGRPPGADTRRSAGPRADNRDRPRREEDLTPTPVFPDVDEDVEPKQLDRIARRDLTTLDKAEAEFVANHLVMAARLIDDDVELAHQHALAALHKGSRIPVVRETLGITAYLRGDFALALRELRTHRRLTGKDVNVPMMVDCERGLGRPQRGIELARSTKVDSLDTGVRVELAIALSGARLDLEQPDRALLELQIPELNPNLAFSYSPALFDAYAVVLDELGRSDEAAIWGNRAHVAARALAEAEGAPDDIVVVDIGDDDDVSPDLNPELNPDVSPDVSADIIPEPGEPGSEPGSGNSAPMVSDSETPEPRGDGAGDL</sequence>
<accession>A0A2L2BR48</accession>
<feature type="region of interest" description="Disordered" evidence="1">
    <location>
        <begin position="377"/>
        <end position="438"/>
    </location>
</feature>
<proteinExistence type="predicted"/>
<keyword evidence="3" id="KW-1185">Reference proteome</keyword>
<feature type="compositionally biased region" description="Low complexity" evidence="1">
    <location>
        <begin position="404"/>
        <end position="416"/>
    </location>
</feature>
<gene>
    <name evidence="2" type="ORF">C3B54_111185</name>
</gene>
<dbReference type="KEGG" id="psai:C3B54_111185"/>
<name>A0A2L2BR48_9MICO</name>
<feature type="compositionally biased region" description="Basic and acidic residues" evidence="1">
    <location>
        <begin position="138"/>
        <end position="149"/>
    </location>
</feature>
<organism evidence="2 3">
    <name type="scientific">Pontimonas salivibrio</name>
    <dbReference type="NCBI Taxonomy" id="1159327"/>
    <lineage>
        <taxon>Bacteria</taxon>
        <taxon>Bacillati</taxon>
        <taxon>Actinomycetota</taxon>
        <taxon>Actinomycetes</taxon>
        <taxon>Micrococcales</taxon>
        <taxon>Microbacteriaceae</taxon>
        <taxon>Pontimonas</taxon>
    </lineage>
</organism>
<feature type="compositionally biased region" description="Basic and acidic residues" evidence="1">
    <location>
        <begin position="428"/>
        <end position="438"/>
    </location>
</feature>
<feature type="region of interest" description="Disordered" evidence="1">
    <location>
        <begin position="1"/>
        <end position="162"/>
    </location>
</feature>
<evidence type="ECO:0000313" key="3">
    <source>
        <dbReference type="Proteomes" id="UP000243077"/>
    </source>
</evidence>
<protein>
    <submittedName>
        <fullName evidence="2">Tetratricopeptide repeat protein</fullName>
    </submittedName>
</protein>
<evidence type="ECO:0000256" key="1">
    <source>
        <dbReference type="SAM" id="MobiDB-lite"/>
    </source>
</evidence>
<feature type="compositionally biased region" description="Low complexity" evidence="1">
    <location>
        <begin position="7"/>
        <end position="26"/>
    </location>
</feature>
<dbReference type="AlphaFoldDB" id="A0A2L2BR48"/>
<dbReference type="EMBL" id="CP026923">
    <property type="protein sequence ID" value="AVG24144.1"/>
    <property type="molecule type" value="Genomic_DNA"/>
</dbReference>
<feature type="compositionally biased region" description="Gly residues" evidence="1">
    <location>
        <begin position="63"/>
        <end position="72"/>
    </location>
</feature>
<feature type="compositionally biased region" description="Basic and acidic residues" evidence="1">
    <location>
        <begin position="73"/>
        <end position="118"/>
    </location>
</feature>
<evidence type="ECO:0000313" key="2">
    <source>
        <dbReference type="EMBL" id="AVG24144.1"/>
    </source>
</evidence>